<dbReference type="RefSeq" id="WP_239078994.1">
    <property type="nucleotide sequence ID" value="NZ_BONM01000029.1"/>
</dbReference>
<keyword evidence="2" id="KW-0812">Transmembrane</keyword>
<evidence type="ECO:0000256" key="2">
    <source>
        <dbReference type="SAM" id="Phobius"/>
    </source>
</evidence>
<feature type="compositionally biased region" description="Low complexity" evidence="1">
    <location>
        <begin position="12"/>
        <end position="24"/>
    </location>
</feature>
<keyword evidence="4" id="KW-1185">Reference proteome</keyword>
<feature type="region of interest" description="Disordered" evidence="1">
    <location>
        <begin position="1"/>
        <end position="24"/>
    </location>
</feature>
<evidence type="ECO:0000313" key="3">
    <source>
        <dbReference type="EMBL" id="SFB41129.1"/>
    </source>
</evidence>
<feature type="compositionally biased region" description="Pro residues" evidence="1">
    <location>
        <begin position="1"/>
        <end position="11"/>
    </location>
</feature>
<feature type="transmembrane region" description="Helical" evidence="2">
    <location>
        <begin position="66"/>
        <end position="87"/>
    </location>
</feature>
<accession>A0A1I1ASS5</accession>
<reference evidence="4" key="1">
    <citation type="submission" date="2016-10" db="EMBL/GenBank/DDBJ databases">
        <authorList>
            <person name="Varghese N."/>
            <person name="Submissions S."/>
        </authorList>
    </citation>
    <scope>NUCLEOTIDE SEQUENCE [LARGE SCALE GENOMIC DNA]</scope>
    <source>
        <strain evidence="4">CGMCC 4.6945</strain>
    </source>
</reference>
<feature type="transmembrane region" description="Helical" evidence="2">
    <location>
        <begin position="125"/>
        <end position="144"/>
    </location>
</feature>
<dbReference type="EMBL" id="FOKA01000022">
    <property type="protein sequence ID" value="SFB41129.1"/>
    <property type="molecule type" value="Genomic_DNA"/>
</dbReference>
<name>A0A1I1ASS5_9CELL</name>
<keyword evidence="2" id="KW-1133">Transmembrane helix</keyword>
<gene>
    <name evidence="3" type="ORF">SAMN05421867_12229</name>
</gene>
<dbReference type="STRING" id="988821.SAMN05421867_12229"/>
<feature type="transmembrane region" description="Helical" evidence="2">
    <location>
        <begin position="41"/>
        <end position="60"/>
    </location>
</feature>
<protein>
    <recommendedName>
        <fullName evidence="5">ATP synthase protein I</fullName>
    </recommendedName>
</protein>
<sequence>MSAPDPRPAPPAGSTSGSTSSSASGTAREVEAVFRLALRDVLVLLGVLAVVGLAVGWFAAGTAGVWGALLGVGLALVFSGTTIVSMLRTAHATPQAMAGVVMGAWLVKVVVVVAALAVLRGMDFYSRPVLAGVLAVGVIGSALLDYRAVQRARIPYVGA</sequence>
<evidence type="ECO:0008006" key="5">
    <source>
        <dbReference type="Google" id="ProtNLM"/>
    </source>
</evidence>
<organism evidence="3 4">
    <name type="scientific">Cellulomonas marina</name>
    <dbReference type="NCBI Taxonomy" id="988821"/>
    <lineage>
        <taxon>Bacteria</taxon>
        <taxon>Bacillati</taxon>
        <taxon>Actinomycetota</taxon>
        <taxon>Actinomycetes</taxon>
        <taxon>Micrococcales</taxon>
        <taxon>Cellulomonadaceae</taxon>
        <taxon>Cellulomonas</taxon>
    </lineage>
</organism>
<proteinExistence type="predicted"/>
<dbReference type="Proteomes" id="UP000199012">
    <property type="component" value="Unassembled WGS sequence"/>
</dbReference>
<feature type="transmembrane region" description="Helical" evidence="2">
    <location>
        <begin position="99"/>
        <end position="119"/>
    </location>
</feature>
<keyword evidence="2" id="KW-0472">Membrane</keyword>
<evidence type="ECO:0000313" key="4">
    <source>
        <dbReference type="Proteomes" id="UP000199012"/>
    </source>
</evidence>
<evidence type="ECO:0000256" key="1">
    <source>
        <dbReference type="SAM" id="MobiDB-lite"/>
    </source>
</evidence>
<dbReference type="AlphaFoldDB" id="A0A1I1ASS5"/>